<keyword evidence="3" id="KW-1185">Reference proteome</keyword>
<dbReference type="AlphaFoldDB" id="A0A841RH10"/>
<gene>
    <name evidence="2" type="ORF">HNR50_003993</name>
</gene>
<evidence type="ECO:0000313" key="3">
    <source>
        <dbReference type="Proteomes" id="UP000587760"/>
    </source>
</evidence>
<accession>A0A841RH10</accession>
<dbReference type="Proteomes" id="UP000587760">
    <property type="component" value="Unassembled WGS sequence"/>
</dbReference>
<proteinExistence type="predicted"/>
<dbReference type="InterPro" id="IPR005653">
    <property type="entry name" value="OstA-like_N"/>
</dbReference>
<feature type="domain" description="Organic solvent tolerance-like N-terminal" evidence="1">
    <location>
        <begin position="31"/>
        <end position="162"/>
    </location>
</feature>
<reference evidence="2 3" key="1">
    <citation type="submission" date="2020-08" db="EMBL/GenBank/DDBJ databases">
        <title>Genomic Encyclopedia of Type Strains, Phase IV (KMG-IV): sequencing the most valuable type-strain genomes for metagenomic binning, comparative biology and taxonomic classification.</title>
        <authorList>
            <person name="Goeker M."/>
        </authorList>
    </citation>
    <scope>NUCLEOTIDE SEQUENCE [LARGE SCALE GENOMIC DNA]</scope>
    <source>
        <strain evidence="2 3">DSM 2461</strain>
    </source>
</reference>
<comment type="caution">
    <text evidence="2">The sequence shown here is derived from an EMBL/GenBank/DDBJ whole genome shotgun (WGS) entry which is preliminary data.</text>
</comment>
<evidence type="ECO:0000259" key="1">
    <source>
        <dbReference type="Pfam" id="PF13100"/>
    </source>
</evidence>
<dbReference type="Gene3D" id="2.60.450.10">
    <property type="entry name" value="Lipopolysaccharide (LPS) transport protein A like domain"/>
    <property type="match status" value="1"/>
</dbReference>
<protein>
    <submittedName>
        <fullName evidence="2">Lipopolysaccharide export system protein LptA</fullName>
    </submittedName>
</protein>
<evidence type="ECO:0000313" key="2">
    <source>
        <dbReference type="EMBL" id="MBB6482300.1"/>
    </source>
</evidence>
<name>A0A841RH10_9SPIO</name>
<dbReference type="EMBL" id="JACHGJ010000011">
    <property type="protein sequence ID" value="MBB6482300.1"/>
    <property type="molecule type" value="Genomic_DNA"/>
</dbReference>
<dbReference type="Pfam" id="PF13100">
    <property type="entry name" value="OstA_2"/>
    <property type="match status" value="1"/>
</dbReference>
<sequence>MNSTLRNKHFLIIILFTALSTIFGESIEFSADSMRYEAAEGKEFTLLSGSAFVRTGSKEIRADEIKLFGEDYNILLCEGNVSVLDSEEELQISSSYLYYDRERKITRINGRSEMQDFKNEMIIKSGFLEYRQEDDIVIMQIGVRILKEDLTCRCEFATYDKAADTLEMTGIPVVYKNEDVFRASQITVLLENDEIQMDGKVEGSLIIKDEESGSDPES</sequence>
<dbReference type="RefSeq" id="WP_184748537.1">
    <property type="nucleotide sequence ID" value="NZ_JACHGJ010000011.1"/>
</dbReference>
<organism evidence="2 3">
    <name type="scientific">Spirochaeta isovalerica</name>
    <dbReference type="NCBI Taxonomy" id="150"/>
    <lineage>
        <taxon>Bacteria</taxon>
        <taxon>Pseudomonadati</taxon>
        <taxon>Spirochaetota</taxon>
        <taxon>Spirochaetia</taxon>
        <taxon>Spirochaetales</taxon>
        <taxon>Spirochaetaceae</taxon>
        <taxon>Spirochaeta</taxon>
    </lineage>
</organism>